<name>A0AA39SSH9_ACESA</name>
<evidence type="ECO:0000313" key="4">
    <source>
        <dbReference type="EMBL" id="KAK0598386.1"/>
    </source>
</evidence>
<feature type="transmembrane region" description="Helical" evidence="2">
    <location>
        <begin position="40"/>
        <end position="62"/>
    </location>
</feature>
<keyword evidence="5" id="KW-1185">Reference proteome</keyword>
<evidence type="ECO:0000256" key="1">
    <source>
        <dbReference type="SAM" id="MobiDB-lite"/>
    </source>
</evidence>
<gene>
    <name evidence="4" type="ORF">LWI29_034172</name>
</gene>
<feature type="region of interest" description="Disordered" evidence="1">
    <location>
        <begin position="113"/>
        <end position="148"/>
    </location>
</feature>
<evidence type="ECO:0000313" key="5">
    <source>
        <dbReference type="Proteomes" id="UP001168877"/>
    </source>
</evidence>
<keyword evidence="2" id="KW-1133">Transmembrane helix</keyword>
<protein>
    <recommendedName>
        <fullName evidence="3">Retroviral polymerase SH3-like domain-containing protein</fullName>
    </recommendedName>
</protein>
<dbReference type="AlphaFoldDB" id="A0AA39SSH9"/>
<dbReference type="Pfam" id="PF25597">
    <property type="entry name" value="SH3_retrovirus"/>
    <property type="match status" value="1"/>
</dbReference>
<accession>A0AA39SSH9</accession>
<evidence type="ECO:0000256" key="2">
    <source>
        <dbReference type="SAM" id="Phobius"/>
    </source>
</evidence>
<feature type="region of interest" description="Disordered" evidence="1">
    <location>
        <begin position="384"/>
        <end position="407"/>
    </location>
</feature>
<reference evidence="4" key="1">
    <citation type="journal article" date="2022" name="Plant J.">
        <title>Strategies of tolerance reflected in two North American maple genomes.</title>
        <authorList>
            <person name="McEvoy S.L."/>
            <person name="Sezen U.U."/>
            <person name="Trouern-Trend A."/>
            <person name="McMahon S.M."/>
            <person name="Schaberg P.G."/>
            <person name="Yang J."/>
            <person name="Wegrzyn J.L."/>
            <person name="Swenson N.G."/>
        </authorList>
    </citation>
    <scope>NUCLEOTIDE SEQUENCE</scope>
    <source>
        <strain evidence="4">NS2018</strain>
    </source>
</reference>
<dbReference type="Proteomes" id="UP001168877">
    <property type="component" value="Unassembled WGS sequence"/>
</dbReference>
<comment type="caution">
    <text evidence="4">The sequence shown here is derived from an EMBL/GenBank/DDBJ whole genome shotgun (WGS) entry which is preliminary data.</text>
</comment>
<dbReference type="EMBL" id="JAUESC010000004">
    <property type="protein sequence ID" value="KAK0598386.1"/>
    <property type="molecule type" value="Genomic_DNA"/>
</dbReference>
<dbReference type="InterPro" id="IPR057670">
    <property type="entry name" value="SH3_retrovirus"/>
</dbReference>
<evidence type="ECO:0000259" key="3">
    <source>
        <dbReference type="Pfam" id="PF25597"/>
    </source>
</evidence>
<feature type="compositionally biased region" description="Polar residues" evidence="1">
    <location>
        <begin position="119"/>
        <end position="129"/>
    </location>
</feature>
<reference evidence="4" key="2">
    <citation type="submission" date="2023-06" db="EMBL/GenBank/DDBJ databases">
        <authorList>
            <person name="Swenson N.G."/>
            <person name="Wegrzyn J.L."/>
            <person name="Mcevoy S.L."/>
        </authorList>
    </citation>
    <scope>NUCLEOTIDE SEQUENCE</scope>
    <source>
        <strain evidence="4">NS2018</strain>
        <tissue evidence="4">Leaf</tissue>
    </source>
</reference>
<proteinExistence type="predicted"/>
<feature type="compositionally biased region" description="Polar residues" evidence="1">
    <location>
        <begin position="327"/>
        <end position="339"/>
    </location>
</feature>
<keyword evidence="2" id="KW-0472">Membrane</keyword>
<sequence>MTARKNQVLLQAKEEEEEETEVEVEAEAAEVKVEVVVISLIFNAIIAITLAIFKHIAAYFHVTKSKLDPRAKKAIFVGFSEGVKGFRLWNYESKKIILSRDVTFDESAMLKQIPRGTENENPNSLQQVEFETPKKSEKASPTVDHPDDEFDDQDEILVETVANQSSVKSWSEFQNQEEVFQPLSVNQVDKIMDRSLIKDMQVFWGVKSDSMNQVDKVMDRSLAKDKQVFGGVKSDSVFSHQVKHKGGNFSEVGGVLSDGSGLFKPKGENIVRKKAVKEVWSTKPHDRSSLSLVEDKAALYSSSSFYESLEEGLSLNFKNFEGEQSCWSTQHGSRKNGPQNERPGCDGLVPFKNLQTVHKGKGFKGFKDFKVGFRKVDGKSLEPSKLKLASPSLPDVGFGSKEKSQEE</sequence>
<feature type="region of interest" description="Disordered" evidence="1">
    <location>
        <begin position="327"/>
        <end position="346"/>
    </location>
</feature>
<keyword evidence="2" id="KW-0812">Transmembrane</keyword>
<feature type="domain" description="Retroviral polymerase SH3-like" evidence="3">
    <location>
        <begin position="58"/>
        <end position="111"/>
    </location>
</feature>
<organism evidence="4 5">
    <name type="scientific">Acer saccharum</name>
    <name type="common">Sugar maple</name>
    <dbReference type="NCBI Taxonomy" id="4024"/>
    <lineage>
        <taxon>Eukaryota</taxon>
        <taxon>Viridiplantae</taxon>
        <taxon>Streptophyta</taxon>
        <taxon>Embryophyta</taxon>
        <taxon>Tracheophyta</taxon>
        <taxon>Spermatophyta</taxon>
        <taxon>Magnoliopsida</taxon>
        <taxon>eudicotyledons</taxon>
        <taxon>Gunneridae</taxon>
        <taxon>Pentapetalae</taxon>
        <taxon>rosids</taxon>
        <taxon>malvids</taxon>
        <taxon>Sapindales</taxon>
        <taxon>Sapindaceae</taxon>
        <taxon>Hippocastanoideae</taxon>
        <taxon>Acereae</taxon>
        <taxon>Acer</taxon>
    </lineage>
</organism>